<sequence>MKTSTIISTALLTASLTMGVATQASAMAGHNTFTLESGNTPSRLVPIVDHYRFEVENPGHLHVTSHLWSPGAATGRMRAELVDGSGRVVARAQSNGRGFVLNQSLQPGSYTLQVDGSTLGGRKETSQRYYLKTDLR</sequence>
<accession>A0A7W5PA15</accession>
<dbReference type="Proteomes" id="UP000553442">
    <property type="component" value="Unassembled WGS sequence"/>
</dbReference>
<dbReference type="RefSeq" id="WP_183329555.1">
    <property type="nucleotide sequence ID" value="NZ_JACHZF010000002.1"/>
</dbReference>
<proteinExistence type="predicted"/>
<name>A0A7W5PA15_9GAMM</name>
<dbReference type="Gene3D" id="2.60.120.380">
    <property type="match status" value="1"/>
</dbReference>
<dbReference type="SUPFAM" id="SSF89260">
    <property type="entry name" value="Collagen-binding domain"/>
    <property type="match status" value="1"/>
</dbReference>
<dbReference type="AlphaFoldDB" id="A0A7W5PA15"/>
<evidence type="ECO:0000313" key="2">
    <source>
        <dbReference type="EMBL" id="MBB3329466.1"/>
    </source>
</evidence>
<keyword evidence="1" id="KW-0732">Signal</keyword>
<feature type="signal peptide" evidence="1">
    <location>
        <begin position="1"/>
        <end position="26"/>
    </location>
</feature>
<reference evidence="2 3" key="1">
    <citation type="submission" date="2020-08" db="EMBL/GenBank/DDBJ databases">
        <title>Genomic Encyclopedia of Archaeal and Bacterial Type Strains, Phase II (KMG-II): from individual species to whole genera.</title>
        <authorList>
            <person name="Goeker M."/>
        </authorList>
    </citation>
    <scope>NUCLEOTIDE SEQUENCE [LARGE SCALE GENOMIC DNA]</scope>
    <source>
        <strain evidence="2 3">5AG</strain>
    </source>
</reference>
<comment type="caution">
    <text evidence="2">The sequence shown here is derived from an EMBL/GenBank/DDBJ whole genome shotgun (WGS) entry which is preliminary data.</text>
</comment>
<feature type="chain" id="PRO_5030977342" evidence="1">
    <location>
        <begin position="27"/>
        <end position="136"/>
    </location>
</feature>
<organism evidence="2 3">
    <name type="scientific">Halomonas campaniensis</name>
    <dbReference type="NCBI Taxonomy" id="213554"/>
    <lineage>
        <taxon>Bacteria</taxon>
        <taxon>Pseudomonadati</taxon>
        <taxon>Pseudomonadota</taxon>
        <taxon>Gammaproteobacteria</taxon>
        <taxon>Oceanospirillales</taxon>
        <taxon>Halomonadaceae</taxon>
        <taxon>Halomonas</taxon>
    </lineage>
</organism>
<evidence type="ECO:0000256" key="1">
    <source>
        <dbReference type="SAM" id="SignalP"/>
    </source>
</evidence>
<dbReference type="EMBL" id="JACHZF010000002">
    <property type="protein sequence ID" value="MBB3329466.1"/>
    <property type="molecule type" value="Genomic_DNA"/>
</dbReference>
<protein>
    <submittedName>
        <fullName evidence="2">Uncharacterized protein</fullName>
    </submittedName>
</protein>
<keyword evidence="3" id="KW-1185">Reference proteome</keyword>
<evidence type="ECO:0000313" key="3">
    <source>
        <dbReference type="Proteomes" id="UP000553442"/>
    </source>
</evidence>
<gene>
    <name evidence="2" type="ORF">BDK63_000306</name>
</gene>